<dbReference type="AlphaFoldDB" id="A0A6C0RFU1"/>
<keyword evidence="2" id="KW-1185">Reference proteome</keyword>
<dbReference type="InterPro" id="IPR015943">
    <property type="entry name" value="WD40/YVTN_repeat-like_dom_sf"/>
</dbReference>
<dbReference type="InterPro" id="IPR002860">
    <property type="entry name" value="BNR_rpt"/>
</dbReference>
<proteinExistence type="predicted"/>
<name>A0A6C0RFU1_9BACT</name>
<dbReference type="Gene3D" id="2.130.10.10">
    <property type="entry name" value="YVTN repeat-like/Quinoprotein amine dehydrogenase"/>
    <property type="match status" value="1"/>
</dbReference>
<evidence type="ECO:0000313" key="2">
    <source>
        <dbReference type="Proteomes" id="UP000474630"/>
    </source>
</evidence>
<evidence type="ECO:0000313" key="1">
    <source>
        <dbReference type="EMBL" id="QIA09578.1"/>
    </source>
</evidence>
<dbReference type="Proteomes" id="UP000474630">
    <property type="component" value="Chromosome"/>
</dbReference>
<dbReference type="EMBL" id="CP048409">
    <property type="protein sequence ID" value="QIA09578.1"/>
    <property type="molecule type" value="Genomic_DNA"/>
</dbReference>
<evidence type="ECO:0008006" key="3">
    <source>
        <dbReference type="Google" id="ProtNLM"/>
    </source>
</evidence>
<dbReference type="RefSeq" id="WP_163348548.1">
    <property type="nucleotide sequence ID" value="NZ_CP048409.1"/>
</dbReference>
<dbReference type="SUPFAM" id="SSF110296">
    <property type="entry name" value="Oligoxyloglucan reducing end-specific cellobiohydrolase"/>
    <property type="match status" value="1"/>
</dbReference>
<reference evidence="1 2" key="1">
    <citation type="submission" date="2020-02" db="EMBL/GenBank/DDBJ databases">
        <title>Genome sequencing for Draconibacterium sp. strain M1.</title>
        <authorList>
            <person name="Park S.-J."/>
        </authorList>
    </citation>
    <scope>NUCLEOTIDE SEQUENCE [LARGE SCALE GENOMIC DNA]</scope>
    <source>
        <strain evidence="1 2">M1</strain>
    </source>
</reference>
<dbReference type="KEGG" id="drc:G0Q07_18515"/>
<gene>
    <name evidence="1" type="ORF">G0Q07_18515</name>
</gene>
<sequence>MPTGKAWIASGGKAARVFYSADFGRSWQVTKTPMVRGLASSGIFSVTFKNNNEGIIVGGIYDQPELNTNIASYTVDGGVTWLPAATMPKEYRSCVQQVKSGENAFAFAIGKTGCDISTDGGINWNFISDEGYYTFRTIPGKLAGFAAGSEGRISKVEFQ</sequence>
<protein>
    <recommendedName>
        <fullName evidence="3">Oxidoreductase</fullName>
    </recommendedName>
</protein>
<dbReference type="CDD" id="cd15482">
    <property type="entry name" value="Sialidase_non-viral"/>
    <property type="match status" value="1"/>
</dbReference>
<accession>A0A6C0RFU1</accession>
<organism evidence="1 2">
    <name type="scientific">Draconibacterium halophilum</name>
    <dbReference type="NCBI Taxonomy" id="2706887"/>
    <lineage>
        <taxon>Bacteria</taxon>
        <taxon>Pseudomonadati</taxon>
        <taxon>Bacteroidota</taxon>
        <taxon>Bacteroidia</taxon>
        <taxon>Marinilabiliales</taxon>
        <taxon>Prolixibacteraceae</taxon>
        <taxon>Draconibacterium</taxon>
    </lineage>
</organism>
<dbReference type="Pfam" id="PF02012">
    <property type="entry name" value="BNR"/>
    <property type="match status" value="1"/>
</dbReference>